<protein>
    <submittedName>
        <fullName evidence="1">CpaD family pilus assembly protein</fullName>
    </submittedName>
</protein>
<dbReference type="Pfam" id="PF09476">
    <property type="entry name" value="Pilus_CpaD"/>
    <property type="match status" value="1"/>
</dbReference>
<dbReference type="InterPro" id="IPR019027">
    <property type="entry name" value="Pilus_biogenesis_CpaD-related"/>
</dbReference>
<dbReference type="RefSeq" id="WP_174191793.1">
    <property type="nucleotide sequence ID" value="NZ_JABULH010000001.1"/>
</dbReference>
<name>A0ABX2JDR0_9SPHN</name>
<dbReference type="PROSITE" id="PS51257">
    <property type="entry name" value="PROKAR_LIPOPROTEIN"/>
    <property type="match status" value="1"/>
</dbReference>
<gene>
    <name evidence="1" type="ORF">HRV97_00720</name>
</gene>
<keyword evidence="2" id="KW-1185">Reference proteome</keyword>
<proteinExistence type="predicted"/>
<reference evidence="1 2" key="1">
    <citation type="submission" date="2020-06" db="EMBL/GenBank/DDBJ databases">
        <title>Sphingomonas hominis sp. nov., a member of the Sphingomonas, isolated from the hair of a 22-year-old girl.</title>
        <authorList>
            <person name="Zhang D.-F."/>
            <person name="Cui X.-W."/>
        </authorList>
    </citation>
    <scope>NUCLEOTIDE SEQUENCE [LARGE SCALE GENOMIC DNA]</scope>
    <source>
        <strain evidence="1 2">HHU CXW</strain>
    </source>
</reference>
<comment type="caution">
    <text evidence="1">The sequence shown here is derived from an EMBL/GenBank/DDBJ whole genome shotgun (WGS) entry which is preliminary data.</text>
</comment>
<evidence type="ECO:0000313" key="2">
    <source>
        <dbReference type="Proteomes" id="UP000621447"/>
    </source>
</evidence>
<dbReference type="Proteomes" id="UP000621447">
    <property type="component" value="Unassembled WGS sequence"/>
</dbReference>
<evidence type="ECO:0000313" key="1">
    <source>
        <dbReference type="EMBL" id="NTS63679.1"/>
    </source>
</evidence>
<organism evidence="1 2">
    <name type="scientific">Sphingomonas hominis</name>
    <dbReference type="NCBI Taxonomy" id="2741495"/>
    <lineage>
        <taxon>Bacteria</taxon>
        <taxon>Pseudomonadati</taxon>
        <taxon>Pseudomonadota</taxon>
        <taxon>Alphaproteobacteria</taxon>
        <taxon>Sphingomonadales</taxon>
        <taxon>Sphingomonadaceae</taxon>
        <taxon>Sphingomonas</taxon>
    </lineage>
</organism>
<accession>A0ABX2JDR0</accession>
<dbReference type="EMBL" id="JABULH010000001">
    <property type="protein sequence ID" value="NTS63679.1"/>
    <property type="molecule type" value="Genomic_DNA"/>
</dbReference>
<sequence>MTTRPLLAAAIAGATLLAGCGTPNRGLESVHQPVVARADYALDVQTGPAGIGPDEARRVIGWMDTLRIGYGDTIALDDPYGADRATRGDVAQIAARYGLLLSEEAPVTGSPVAPRTIRIVVSRAHASVPGCADWSRMNDPNFNAHTGSNYGCATNTNLAAMVANPTDLVRGAPGSGDYDAATGSRAINTMRAAVPTGNGGTWVKNQADSTGEKK</sequence>